<reference evidence="7" key="1">
    <citation type="submission" date="2024-05" db="EMBL/GenBank/DDBJ databases">
        <authorList>
            <person name="Cai S.Y."/>
            <person name="Jin L.M."/>
            <person name="Li H.R."/>
        </authorList>
    </citation>
    <scope>NUCLEOTIDE SEQUENCE</scope>
    <source>
        <strain evidence="7">A5-74</strain>
    </source>
</reference>
<accession>A0AAU8DQ80</accession>
<dbReference type="GO" id="GO:0009443">
    <property type="term" value="P:pyridoxal 5'-phosphate salvage"/>
    <property type="evidence" value="ECO:0007669"/>
    <property type="project" value="InterPro"/>
</dbReference>
<keyword evidence="4 7" id="KW-0418">Kinase</keyword>
<dbReference type="InterPro" id="IPR013749">
    <property type="entry name" value="PM/HMP-P_kinase-1"/>
</dbReference>
<organism evidence="7">
    <name type="scientific">Nakamurella sp. A5-74</name>
    <dbReference type="NCBI Taxonomy" id="3158264"/>
    <lineage>
        <taxon>Bacteria</taxon>
        <taxon>Bacillati</taxon>
        <taxon>Actinomycetota</taxon>
        <taxon>Actinomycetes</taxon>
        <taxon>Nakamurellales</taxon>
        <taxon>Nakamurellaceae</taxon>
        <taxon>Nakamurella</taxon>
    </lineage>
</organism>
<gene>
    <name evidence="7" type="primary">pdxY</name>
    <name evidence="7" type="ORF">ABLG96_20105</name>
</gene>
<dbReference type="NCBIfam" id="NF004398">
    <property type="entry name" value="PRK05756.1"/>
    <property type="match status" value="1"/>
</dbReference>
<dbReference type="EC" id="2.7.1.35" evidence="1"/>
<name>A0AAU8DQ80_9ACTN</name>
<dbReference type="GO" id="GO:0008478">
    <property type="term" value="F:pyridoxal kinase activity"/>
    <property type="evidence" value="ECO:0007669"/>
    <property type="project" value="UniProtKB-EC"/>
</dbReference>
<dbReference type="InterPro" id="IPR004625">
    <property type="entry name" value="PyrdxlKinase"/>
</dbReference>
<dbReference type="NCBIfam" id="TIGR00687">
    <property type="entry name" value="pyridox_kin"/>
    <property type="match status" value="1"/>
</dbReference>
<evidence type="ECO:0000256" key="2">
    <source>
        <dbReference type="ARBA" id="ARBA00022679"/>
    </source>
</evidence>
<dbReference type="CDD" id="cd01173">
    <property type="entry name" value="pyridoxal_pyridoxamine_kinase"/>
    <property type="match status" value="1"/>
</dbReference>
<dbReference type="PANTHER" id="PTHR10534:SF2">
    <property type="entry name" value="PYRIDOXAL KINASE"/>
    <property type="match status" value="1"/>
</dbReference>
<dbReference type="EMBL" id="CP159218">
    <property type="protein sequence ID" value="XCG63468.1"/>
    <property type="molecule type" value="Genomic_DNA"/>
</dbReference>
<dbReference type="GO" id="GO:0005524">
    <property type="term" value="F:ATP binding"/>
    <property type="evidence" value="ECO:0007669"/>
    <property type="project" value="UniProtKB-KW"/>
</dbReference>
<sequence length="300" mass="31059">MRILSIQSSVAYGHVGNSAATFPLQRLGHDVWPVNTVHFSNHTGYGRWRGPILDPADVREVIAGIDDRGVLGTVDAVLTGYQGSPGVAEVVLDTVAQVRALNPAASYCCDPVLGDVGRGFFVLPGIPAMMRDQVVPTANIITPNIFELAFLAGDGAVPPEGRQPELAGFADVSSLDDVLAAVEKVRATGPGTVLVTSVESANAAGVGDDEIGMLAVDDSGAHLVRTPRLPLSLNGLGDMTAALFLAHLPDGIEGALGRVASSVFAVMTATAAAGSREIRLIDAQEQIAHPAGEFVVEKIA</sequence>
<dbReference type="PANTHER" id="PTHR10534">
    <property type="entry name" value="PYRIDOXAL KINASE"/>
    <property type="match status" value="1"/>
</dbReference>
<dbReference type="AlphaFoldDB" id="A0AAU8DQ80"/>
<dbReference type="Gene3D" id="3.40.1190.20">
    <property type="match status" value="1"/>
</dbReference>
<evidence type="ECO:0000256" key="1">
    <source>
        <dbReference type="ARBA" id="ARBA00012104"/>
    </source>
</evidence>
<dbReference type="GO" id="GO:0005829">
    <property type="term" value="C:cytosol"/>
    <property type="evidence" value="ECO:0007669"/>
    <property type="project" value="TreeGrafter"/>
</dbReference>
<dbReference type="RefSeq" id="WP_353649083.1">
    <property type="nucleotide sequence ID" value="NZ_CP159218.1"/>
</dbReference>
<evidence type="ECO:0000313" key="7">
    <source>
        <dbReference type="EMBL" id="XCG63468.1"/>
    </source>
</evidence>
<keyword evidence="5" id="KW-0067">ATP-binding</keyword>
<feature type="domain" description="Pyridoxamine kinase/Phosphomethylpyrimidine kinase" evidence="6">
    <location>
        <begin position="74"/>
        <end position="251"/>
    </location>
</feature>
<proteinExistence type="predicted"/>
<dbReference type="SUPFAM" id="SSF53613">
    <property type="entry name" value="Ribokinase-like"/>
    <property type="match status" value="1"/>
</dbReference>
<dbReference type="Pfam" id="PF08543">
    <property type="entry name" value="Phos_pyr_kin"/>
    <property type="match status" value="1"/>
</dbReference>
<keyword evidence="3" id="KW-0547">Nucleotide-binding</keyword>
<keyword evidence="2 7" id="KW-0808">Transferase</keyword>
<evidence type="ECO:0000259" key="6">
    <source>
        <dbReference type="Pfam" id="PF08543"/>
    </source>
</evidence>
<evidence type="ECO:0000256" key="4">
    <source>
        <dbReference type="ARBA" id="ARBA00022777"/>
    </source>
</evidence>
<protein>
    <recommendedName>
        <fullName evidence="1">pyridoxal kinase</fullName>
        <ecNumber evidence="1">2.7.1.35</ecNumber>
    </recommendedName>
</protein>
<dbReference type="InterPro" id="IPR029056">
    <property type="entry name" value="Ribokinase-like"/>
</dbReference>
<evidence type="ECO:0000256" key="5">
    <source>
        <dbReference type="ARBA" id="ARBA00022840"/>
    </source>
</evidence>
<evidence type="ECO:0000256" key="3">
    <source>
        <dbReference type="ARBA" id="ARBA00022741"/>
    </source>
</evidence>